<evidence type="ECO:0000313" key="2">
    <source>
        <dbReference type="EMBL" id="AUT73683.1"/>
    </source>
</evidence>
<evidence type="ECO:0000256" key="1">
    <source>
        <dbReference type="SAM" id="MobiDB-lite"/>
    </source>
</evidence>
<name>A0AAN1JHX4_9BURK</name>
<dbReference type="Proteomes" id="UP000236649">
    <property type="component" value="Chromosome 3"/>
</dbReference>
<proteinExistence type="predicted"/>
<protein>
    <submittedName>
        <fullName evidence="2">Uncharacterized protein</fullName>
    </submittedName>
</protein>
<gene>
    <name evidence="2" type="ORF">C2L64_35675</name>
</gene>
<evidence type="ECO:0000313" key="3">
    <source>
        <dbReference type="Proteomes" id="UP000236649"/>
    </source>
</evidence>
<reference evidence="2 3" key="1">
    <citation type="submission" date="2018-01" db="EMBL/GenBank/DDBJ databases">
        <title>Species boundaries and ecological features among Paraburkholderia terrae DSMZ17804T, P. hospita DSMZ17164T and P. caribensis DSMZ13236T.</title>
        <authorList>
            <person name="Pratama A.A."/>
        </authorList>
    </citation>
    <scope>NUCLEOTIDE SEQUENCE [LARGE SCALE GENOMIC DNA]</scope>
    <source>
        <strain evidence="2 3">DSM 17164</strain>
    </source>
</reference>
<dbReference type="EMBL" id="CP026107">
    <property type="protein sequence ID" value="AUT73683.1"/>
    <property type="molecule type" value="Genomic_DNA"/>
</dbReference>
<dbReference type="KEGG" id="phs:C2L64_35675"/>
<sequence length="93" mass="10753">MAIGSTMSRRPASSDPRRQRKARLGPVMSRYRHRLPLEATRLPVLSSPRLCLPLRPIIVLDLLRILLRRSRLHEGMPKHAMPPHRIAAIRRRA</sequence>
<dbReference type="AlphaFoldDB" id="A0AAN1JHX4"/>
<feature type="region of interest" description="Disordered" evidence="1">
    <location>
        <begin position="1"/>
        <end position="27"/>
    </location>
</feature>
<organism evidence="2 3">
    <name type="scientific">Paraburkholderia hospita</name>
    <dbReference type="NCBI Taxonomy" id="169430"/>
    <lineage>
        <taxon>Bacteria</taxon>
        <taxon>Pseudomonadati</taxon>
        <taxon>Pseudomonadota</taxon>
        <taxon>Betaproteobacteria</taxon>
        <taxon>Burkholderiales</taxon>
        <taxon>Burkholderiaceae</taxon>
        <taxon>Paraburkholderia</taxon>
    </lineage>
</organism>
<accession>A0AAN1JHX4</accession>